<dbReference type="AlphaFoldDB" id="A0A8J3JEG4"/>
<keyword evidence="3" id="KW-1185">Reference proteome</keyword>
<dbReference type="InterPro" id="IPR002818">
    <property type="entry name" value="DJ-1/PfpI"/>
</dbReference>
<dbReference type="InterPro" id="IPR052158">
    <property type="entry name" value="INH-QAR"/>
</dbReference>
<dbReference type="GO" id="GO:0006355">
    <property type="term" value="P:regulation of DNA-templated transcription"/>
    <property type="evidence" value="ECO:0007669"/>
    <property type="project" value="TreeGrafter"/>
</dbReference>
<sequence>MMTVAILLYPGFTALDAVGPYDVLARLPDTHVTFVAKEPGPVVADTGLLTMNAAAALADLPEPNVLVIPGGLVGAFEAAADPVYVDWTRTAHATSTWTTSVCTGALMLGAAGLLSGQTATTHWAAKDYLAHYGATYVPERFVEHGRIITAAGVSAGLDMALRLAAHLAGEELARAVQLALEYDPQPPFPGGSLPTASPGTVQLAVDLVRSEVLP</sequence>
<dbReference type="Proteomes" id="UP000601223">
    <property type="component" value="Unassembled WGS sequence"/>
</dbReference>
<dbReference type="PANTHER" id="PTHR43130:SF2">
    <property type="entry name" value="DJ-1_PFPI DOMAIN-CONTAINING PROTEIN"/>
    <property type="match status" value="1"/>
</dbReference>
<dbReference type="CDD" id="cd03139">
    <property type="entry name" value="GATase1_PfpI_2"/>
    <property type="match status" value="1"/>
</dbReference>
<evidence type="ECO:0000313" key="3">
    <source>
        <dbReference type="Proteomes" id="UP000601223"/>
    </source>
</evidence>
<dbReference type="Pfam" id="PF01965">
    <property type="entry name" value="DJ-1_PfpI"/>
    <property type="match status" value="1"/>
</dbReference>
<gene>
    <name evidence="2" type="ORF">Cba03nite_24680</name>
</gene>
<evidence type="ECO:0000313" key="2">
    <source>
        <dbReference type="EMBL" id="GIF81119.1"/>
    </source>
</evidence>
<accession>A0A8J3JEG4</accession>
<protein>
    <recommendedName>
        <fullName evidence="1">DJ-1/PfpI domain-containing protein</fullName>
    </recommendedName>
</protein>
<dbReference type="InterPro" id="IPR029062">
    <property type="entry name" value="Class_I_gatase-like"/>
</dbReference>
<name>A0A8J3JEG4_9ACTN</name>
<proteinExistence type="predicted"/>
<dbReference type="EMBL" id="BONF01000011">
    <property type="protein sequence ID" value="GIF81119.1"/>
    <property type="molecule type" value="Genomic_DNA"/>
</dbReference>
<dbReference type="Gene3D" id="3.40.50.880">
    <property type="match status" value="1"/>
</dbReference>
<comment type="caution">
    <text evidence="2">The sequence shown here is derived from an EMBL/GenBank/DDBJ whole genome shotgun (WGS) entry which is preliminary data.</text>
</comment>
<dbReference type="RefSeq" id="WP_239125668.1">
    <property type="nucleotide sequence ID" value="NZ_BONF01000011.1"/>
</dbReference>
<dbReference type="SUPFAM" id="SSF52317">
    <property type="entry name" value="Class I glutamine amidotransferase-like"/>
    <property type="match status" value="1"/>
</dbReference>
<feature type="domain" description="DJ-1/PfpI" evidence="1">
    <location>
        <begin position="3"/>
        <end position="164"/>
    </location>
</feature>
<organism evidence="2 3">
    <name type="scientific">Catellatospora bangladeshensis</name>
    <dbReference type="NCBI Taxonomy" id="310355"/>
    <lineage>
        <taxon>Bacteria</taxon>
        <taxon>Bacillati</taxon>
        <taxon>Actinomycetota</taxon>
        <taxon>Actinomycetes</taxon>
        <taxon>Micromonosporales</taxon>
        <taxon>Micromonosporaceae</taxon>
        <taxon>Catellatospora</taxon>
    </lineage>
</organism>
<dbReference type="PANTHER" id="PTHR43130">
    <property type="entry name" value="ARAC-FAMILY TRANSCRIPTIONAL REGULATOR"/>
    <property type="match status" value="1"/>
</dbReference>
<reference evidence="2 3" key="1">
    <citation type="submission" date="2021-01" db="EMBL/GenBank/DDBJ databases">
        <title>Whole genome shotgun sequence of Catellatospora bangladeshensis NBRC 107357.</title>
        <authorList>
            <person name="Komaki H."/>
            <person name="Tamura T."/>
        </authorList>
    </citation>
    <scope>NUCLEOTIDE SEQUENCE [LARGE SCALE GENOMIC DNA]</scope>
    <source>
        <strain evidence="2 3">NBRC 107357</strain>
    </source>
</reference>
<evidence type="ECO:0000259" key="1">
    <source>
        <dbReference type="Pfam" id="PF01965"/>
    </source>
</evidence>